<dbReference type="EMBL" id="KV001286">
    <property type="protein sequence ID" value="KZV39265.1"/>
    <property type="molecule type" value="Genomic_DNA"/>
</dbReference>
<evidence type="ECO:0000313" key="2">
    <source>
        <dbReference type="Proteomes" id="UP000250235"/>
    </source>
</evidence>
<name>A0A2Z7C4V2_9LAMI</name>
<reference evidence="1 2" key="1">
    <citation type="journal article" date="2015" name="Proc. Natl. Acad. Sci. U.S.A.">
        <title>The resurrection genome of Boea hygrometrica: A blueprint for survival of dehydration.</title>
        <authorList>
            <person name="Xiao L."/>
            <person name="Yang G."/>
            <person name="Zhang L."/>
            <person name="Yang X."/>
            <person name="Zhao S."/>
            <person name="Ji Z."/>
            <person name="Zhou Q."/>
            <person name="Hu M."/>
            <person name="Wang Y."/>
            <person name="Chen M."/>
            <person name="Xu Y."/>
            <person name="Jin H."/>
            <person name="Xiao X."/>
            <person name="Hu G."/>
            <person name="Bao F."/>
            <person name="Hu Y."/>
            <person name="Wan P."/>
            <person name="Li L."/>
            <person name="Deng X."/>
            <person name="Kuang T."/>
            <person name="Xiang C."/>
            <person name="Zhu J.K."/>
            <person name="Oliver M.J."/>
            <person name="He Y."/>
        </authorList>
    </citation>
    <scope>NUCLEOTIDE SEQUENCE [LARGE SCALE GENOMIC DNA]</scope>
    <source>
        <strain evidence="2">cv. XS01</strain>
    </source>
</reference>
<sequence length="84" mass="9317">MKIKFGQGIEIREVDLYKASLPQIAANDKGKEPLVIDTIQGHPAREIFSLICADIDFLVQMREKVIADVVSFYDSDGSVSTDTD</sequence>
<dbReference type="Proteomes" id="UP000250235">
    <property type="component" value="Unassembled WGS sequence"/>
</dbReference>
<dbReference type="AlphaFoldDB" id="A0A2Z7C4V2"/>
<keyword evidence="2" id="KW-1185">Reference proteome</keyword>
<evidence type="ECO:0000313" key="1">
    <source>
        <dbReference type="EMBL" id="KZV39265.1"/>
    </source>
</evidence>
<protein>
    <submittedName>
        <fullName evidence="1">Uncharacterized protein</fullName>
    </submittedName>
</protein>
<gene>
    <name evidence="1" type="ORF">F511_14566</name>
</gene>
<accession>A0A2Z7C4V2</accession>
<organism evidence="1 2">
    <name type="scientific">Dorcoceras hygrometricum</name>
    <dbReference type="NCBI Taxonomy" id="472368"/>
    <lineage>
        <taxon>Eukaryota</taxon>
        <taxon>Viridiplantae</taxon>
        <taxon>Streptophyta</taxon>
        <taxon>Embryophyta</taxon>
        <taxon>Tracheophyta</taxon>
        <taxon>Spermatophyta</taxon>
        <taxon>Magnoliopsida</taxon>
        <taxon>eudicotyledons</taxon>
        <taxon>Gunneridae</taxon>
        <taxon>Pentapetalae</taxon>
        <taxon>asterids</taxon>
        <taxon>lamiids</taxon>
        <taxon>Lamiales</taxon>
        <taxon>Gesneriaceae</taxon>
        <taxon>Didymocarpoideae</taxon>
        <taxon>Trichosporeae</taxon>
        <taxon>Loxocarpinae</taxon>
        <taxon>Dorcoceras</taxon>
    </lineage>
</organism>
<proteinExistence type="predicted"/>